<reference evidence="5" key="1">
    <citation type="journal article" date="2019" name="Int. J. Syst. Evol. Microbiol.">
        <title>The Global Catalogue of Microorganisms (GCM) 10K type strain sequencing project: providing services to taxonomists for standard genome sequencing and annotation.</title>
        <authorList>
            <consortium name="The Broad Institute Genomics Platform"/>
            <consortium name="The Broad Institute Genome Sequencing Center for Infectious Disease"/>
            <person name="Wu L."/>
            <person name="Ma J."/>
        </authorList>
    </citation>
    <scope>NUCLEOTIDE SEQUENCE [LARGE SCALE GENOMIC DNA]</scope>
    <source>
        <strain evidence="5">CCUG 55585</strain>
    </source>
</reference>
<keyword evidence="2" id="KW-0812">Transmembrane</keyword>
<protein>
    <submittedName>
        <fullName evidence="4">RseA family anti-sigma factor</fullName>
    </submittedName>
</protein>
<keyword evidence="2" id="KW-1133">Transmembrane helix</keyword>
<dbReference type="InterPro" id="IPR036147">
    <property type="entry name" value="Anti-sigma_E_RseA_N_sf"/>
</dbReference>
<dbReference type="Pfam" id="PF03872">
    <property type="entry name" value="RseA_N"/>
    <property type="match status" value="1"/>
</dbReference>
<evidence type="ECO:0000259" key="3">
    <source>
        <dbReference type="Pfam" id="PF03872"/>
    </source>
</evidence>
<dbReference type="Proteomes" id="UP001597110">
    <property type="component" value="Unassembled WGS sequence"/>
</dbReference>
<comment type="caution">
    <text evidence="4">The sequence shown here is derived from an EMBL/GenBank/DDBJ whole genome shotgun (WGS) entry which is preliminary data.</text>
</comment>
<dbReference type="PANTHER" id="PTHR38104:SF1">
    <property type="entry name" value="ANTI-SIGMA-E FACTOR RSEA"/>
    <property type="match status" value="1"/>
</dbReference>
<feature type="region of interest" description="Disordered" evidence="1">
    <location>
        <begin position="292"/>
        <end position="315"/>
    </location>
</feature>
<keyword evidence="5" id="KW-1185">Reference proteome</keyword>
<feature type="compositionally biased region" description="Low complexity" evidence="1">
    <location>
        <begin position="226"/>
        <end position="235"/>
    </location>
</feature>
<name>A0ABW2YCZ6_9GAMM</name>
<dbReference type="InterPro" id="IPR005572">
    <property type="entry name" value="Anti-sigma_E_RseA_N"/>
</dbReference>
<proteinExistence type="predicted"/>
<organism evidence="4 5">
    <name type="scientific">Lysobacter brunescens</name>
    <dbReference type="NCBI Taxonomy" id="262323"/>
    <lineage>
        <taxon>Bacteria</taxon>
        <taxon>Pseudomonadati</taxon>
        <taxon>Pseudomonadota</taxon>
        <taxon>Gammaproteobacteria</taxon>
        <taxon>Lysobacterales</taxon>
        <taxon>Lysobacteraceae</taxon>
        <taxon>Lysobacter</taxon>
    </lineage>
</organism>
<dbReference type="Gene3D" id="1.10.10.880">
    <property type="entry name" value="Anti sigma-E protein RseA, N-terminal domain"/>
    <property type="match status" value="1"/>
</dbReference>
<feature type="domain" description="Anti sigma-E protein RseA N-terminal" evidence="3">
    <location>
        <begin position="20"/>
        <end position="91"/>
    </location>
</feature>
<accession>A0ABW2YCZ6</accession>
<dbReference type="CDD" id="cd16328">
    <property type="entry name" value="RseA_N"/>
    <property type="match status" value="1"/>
</dbReference>
<evidence type="ECO:0000256" key="2">
    <source>
        <dbReference type="SAM" id="Phobius"/>
    </source>
</evidence>
<dbReference type="InterPro" id="IPR052383">
    <property type="entry name" value="Anti-sigma-E_RseA-like"/>
</dbReference>
<dbReference type="SUPFAM" id="SSF89069">
    <property type="entry name" value="N-terminal, cytoplasmic domain of anti-sigmaE factor RseA"/>
    <property type="match status" value="1"/>
</dbReference>
<keyword evidence="2" id="KW-0472">Membrane</keyword>
<feature type="transmembrane region" description="Helical" evidence="2">
    <location>
        <begin position="167"/>
        <end position="186"/>
    </location>
</feature>
<feature type="transmembrane region" description="Helical" evidence="2">
    <location>
        <begin position="104"/>
        <end position="123"/>
    </location>
</feature>
<evidence type="ECO:0000313" key="5">
    <source>
        <dbReference type="Proteomes" id="UP001597110"/>
    </source>
</evidence>
<evidence type="ECO:0000256" key="1">
    <source>
        <dbReference type="SAM" id="MobiDB-lite"/>
    </source>
</evidence>
<gene>
    <name evidence="4" type="ORF">ACFQ0E_12125</name>
</gene>
<sequence length="315" mass="32810">MTGMHDIDTKHDAQGREFHRERLSAMMDDALSADESRFLLRRMEHDDELADCWQRWQFYGDAMRGGAGRALPADFAQRVGRAIANDIAEAEVAPIRVARGGRSFLYWGGGAALAASVALAALFGTRLDTPAAGDLQIAGATSPAAATLPVPAPAPQLPSVPEPTPGLTPGTVGAVAAATVVAAAAVSEQRRDTKPRLMAASRAMSERTSERAALASAAPSSVQNPSRARQGAASSAAVDASVQTYAAVDASRAAAPGMSPAQGSKSWPRALVPGASQSDEVMVTYPIETTRRSPFQPDFVPLIDASQAEQAGRGH</sequence>
<feature type="region of interest" description="Disordered" evidence="1">
    <location>
        <begin position="185"/>
        <end position="235"/>
    </location>
</feature>
<evidence type="ECO:0000313" key="4">
    <source>
        <dbReference type="EMBL" id="MFD0726339.1"/>
    </source>
</evidence>
<dbReference type="RefSeq" id="WP_386824164.1">
    <property type="nucleotide sequence ID" value="NZ_JBHTIF010000002.1"/>
</dbReference>
<dbReference type="EMBL" id="JBHTIF010000002">
    <property type="protein sequence ID" value="MFD0726339.1"/>
    <property type="molecule type" value="Genomic_DNA"/>
</dbReference>
<dbReference type="PANTHER" id="PTHR38104">
    <property type="match status" value="1"/>
</dbReference>